<dbReference type="GO" id="GO:0016491">
    <property type="term" value="F:oxidoreductase activity"/>
    <property type="evidence" value="ECO:0007669"/>
    <property type="project" value="UniProtKB-KW"/>
</dbReference>
<name>A0ABV9DSC4_9ACTN</name>
<dbReference type="PANTHER" id="PTHR36151">
    <property type="entry name" value="BLR2777 PROTEIN"/>
    <property type="match status" value="1"/>
</dbReference>
<reference evidence="4" key="1">
    <citation type="journal article" date="2019" name="Int. J. Syst. Evol. Microbiol.">
        <title>The Global Catalogue of Microorganisms (GCM) 10K type strain sequencing project: providing services to taxonomists for standard genome sequencing and annotation.</title>
        <authorList>
            <consortium name="The Broad Institute Genomics Platform"/>
            <consortium name="The Broad Institute Genome Sequencing Center for Infectious Disease"/>
            <person name="Wu L."/>
            <person name="Ma J."/>
        </authorList>
    </citation>
    <scope>NUCLEOTIDE SEQUENCE [LARGE SCALE GENOMIC DNA]</scope>
    <source>
        <strain evidence="4">XZYJ18</strain>
    </source>
</reference>
<organism evidence="3 4">
    <name type="scientific">Nocardiopsis mangrovi</name>
    <dbReference type="NCBI Taxonomy" id="1179818"/>
    <lineage>
        <taxon>Bacteria</taxon>
        <taxon>Bacillati</taxon>
        <taxon>Actinomycetota</taxon>
        <taxon>Actinomycetes</taxon>
        <taxon>Streptosporangiales</taxon>
        <taxon>Nocardiopsidaceae</taxon>
        <taxon>Nocardiopsis</taxon>
    </lineage>
</organism>
<feature type="region of interest" description="Disordered" evidence="1">
    <location>
        <begin position="293"/>
        <end position="320"/>
    </location>
</feature>
<keyword evidence="3" id="KW-0560">Oxidoreductase</keyword>
<feature type="domain" description="ER-bound oxygenase mpaB/mpaB'/Rubber oxygenase catalytic" evidence="2">
    <location>
        <begin position="13"/>
        <end position="244"/>
    </location>
</feature>
<gene>
    <name evidence="3" type="ORF">ACFO4E_08040</name>
</gene>
<sequence length="320" mass="35608">MRPTVALPESVTWRVQLDRAMWVAGVRALMLQALHPVAMQGVWQRSDFLENPTGRLLRTADFVATTTYGSPDEAEELGERVRSVHRRLAFTDPATGERRHADDPDLLVWVHCAEVVSYLEVVTRAGLRLTRADADAYLAEQTRTAGYVGLDPGDVPGSLADMRGYLARTRPLLRVTREAELTVRFLLWPRVPRRLRRLAPLKPLWLPIGALSYYTLPGWARGAYGTLPELPGTQEAATAGLRAVRAALHLTPDTLYNRLFDEVTVRRARLARLRLEAAGYDLRKGFRAIARDPARSHARRGTSGLPPHPGRPDGALPEPG</sequence>
<evidence type="ECO:0000259" key="2">
    <source>
        <dbReference type="Pfam" id="PF09995"/>
    </source>
</evidence>
<accession>A0ABV9DSC4</accession>
<dbReference type="PANTHER" id="PTHR36151:SF3">
    <property type="entry name" value="ER-BOUND OXYGENASE MPAB_MPAB'_RUBBER OXYGENASE CATALYTIC DOMAIN-CONTAINING PROTEIN"/>
    <property type="match status" value="1"/>
</dbReference>
<dbReference type="EC" id="1.-.-.-" evidence="3"/>
<evidence type="ECO:0000313" key="3">
    <source>
        <dbReference type="EMBL" id="MFC4561805.1"/>
    </source>
</evidence>
<dbReference type="Pfam" id="PF09995">
    <property type="entry name" value="MPAB_Lcp_cat"/>
    <property type="match status" value="1"/>
</dbReference>
<dbReference type="Proteomes" id="UP001595923">
    <property type="component" value="Unassembled WGS sequence"/>
</dbReference>
<keyword evidence="4" id="KW-1185">Reference proteome</keyword>
<protein>
    <submittedName>
        <fullName evidence="3">Oxygenase MpaB family protein</fullName>
        <ecNumber evidence="3">1.-.-.-</ecNumber>
    </submittedName>
</protein>
<proteinExistence type="predicted"/>
<dbReference type="EMBL" id="JBHSFQ010000005">
    <property type="protein sequence ID" value="MFC4561805.1"/>
    <property type="molecule type" value="Genomic_DNA"/>
</dbReference>
<dbReference type="RefSeq" id="WP_378572426.1">
    <property type="nucleotide sequence ID" value="NZ_JBHSFQ010000005.1"/>
</dbReference>
<evidence type="ECO:0000313" key="4">
    <source>
        <dbReference type="Proteomes" id="UP001595923"/>
    </source>
</evidence>
<dbReference type="InterPro" id="IPR018713">
    <property type="entry name" value="MPAB/Lcp_cat_dom"/>
</dbReference>
<evidence type="ECO:0000256" key="1">
    <source>
        <dbReference type="SAM" id="MobiDB-lite"/>
    </source>
</evidence>
<comment type="caution">
    <text evidence="3">The sequence shown here is derived from an EMBL/GenBank/DDBJ whole genome shotgun (WGS) entry which is preliminary data.</text>
</comment>